<dbReference type="Proteomes" id="UP000036097">
    <property type="component" value="Unassembled WGS sequence"/>
</dbReference>
<proteinExistence type="predicted"/>
<gene>
    <name evidence="2" type="ORF">ABT56_15850</name>
</gene>
<evidence type="ECO:0000313" key="3">
    <source>
        <dbReference type="Proteomes" id="UP000036097"/>
    </source>
</evidence>
<dbReference type="AlphaFoldDB" id="A0A0J1GWU8"/>
<feature type="transmembrane region" description="Helical" evidence="1">
    <location>
        <begin position="12"/>
        <end position="29"/>
    </location>
</feature>
<evidence type="ECO:0000256" key="1">
    <source>
        <dbReference type="SAM" id="Phobius"/>
    </source>
</evidence>
<accession>A0A0J1GWU8</accession>
<evidence type="ECO:0000313" key="2">
    <source>
        <dbReference type="EMBL" id="KLV04086.1"/>
    </source>
</evidence>
<keyword evidence="1" id="KW-0812">Transmembrane</keyword>
<feature type="transmembrane region" description="Helical" evidence="1">
    <location>
        <begin position="35"/>
        <end position="54"/>
    </location>
</feature>
<reference evidence="2 3" key="1">
    <citation type="submission" date="2015-05" db="EMBL/GenBank/DDBJ databases">
        <title>Photobacterium galathea sp. nov.</title>
        <authorList>
            <person name="Machado H."/>
            <person name="Gram L."/>
        </authorList>
    </citation>
    <scope>NUCLEOTIDE SEQUENCE [LARGE SCALE GENOMIC DNA]</scope>
    <source>
        <strain evidence="2 3">CGMCC 1.12159</strain>
    </source>
</reference>
<dbReference type="EMBL" id="LDOT01000023">
    <property type="protein sequence ID" value="KLV04086.1"/>
    <property type="molecule type" value="Genomic_DNA"/>
</dbReference>
<organism evidence="2 3">
    <name type="scientific">Photobacterium aquae</name>
    <dbReference type="NCBI Taxonomy" id="1195763"/>
    <lineage>
        <taxon>Bacteria</taxon>
        <taxon>Pseudomonadati</taxon>
        <taxon>Pseudomonadota</taxon>
        <taxon>Gammaproteobacteria</taxon>
        <taxon>Vibrionales</taxon>
        <taxon>Vibrionaceae</taxon>
        <taxon>Photobacterium</taxon>
    </lineage>
</organism>
<name>A0A0J1GWU8_9GAMM</name>
<dbReference type="PATRIC" id="fig|1195763.3.peg.3378"/>
<sequence length="78" mass="9013">MLLYYHTQSQNALRCTVFWFLALLALSSMQYSFTAALFLPLTISSVIAFVYFTLLERIENLLLWWLTMIAGAIALLIF</sequence>
<keyword evidence="1" id="KW-0472">Membrane</keyword>
<protein>
    <submittedName>
        <fullName evidence="2">Uncharacterized protein</fullName>
    </submittedName>
</protein>
<keyword evidence="1" id="KW-1133">Transmembrane helix</keyword>
<feature type="transmembrane region" description="Helical" evidence="1">
    <location>
        <begin position="61"/>
        <end position="77"/>
    </location>
</feature>
<comment type="caution">
    <text evidence="2">The sequence shown here is derived from an EMBL/GenBank/DDBJ whole genome shotgun (WGS) entry which is preliminary data.</text>
</comment>
<keyword evidence="3" id="KW-1185">Reference proteome</keyword>